<reference evidence="1" key="1">
    <citation type="submission" date="2021-01" db="EMBL/GenBank/DDBJ databases">
        <authorList>
            <consortium name="Genoscope - CEA"/>
            <person name="William W."/>
        </authorList>
    </citation>
    <scope>NUCLEOTIDE SEQUENCE</scope>
</reference>
<evidence type="ECO:0000313" key="1">
    <source>
        <dbReference type="EMBL" id="CAD8082475.1"/>
    </source>
</evidence>
<dbReference type="AlphaFoldDB" id="A0A8S1N061"/>
<name>A0A8S1N061_9CILI</name>
<dbReference type="EMBL" id="CAJJDN010000043">
    <property type="protein sequence ID" value="CAD8082475.1"/>
    <property type="molecule type" value="Genomic_DNA"/>
</dbReference>
<sequence length="61" mass="7282">MDNMLQKVAFIEEELIIYIWVRQCNIYIDSDKQIASRKLLRCAISNFINVIGQHKHRQYLG</sequence>
<comment type="caution">
    <text evidence="1">The sequence shown here is derived from an EMBL/GenBank/DDBJ whole genome shotgun (WGS) entry which is preliminary data.</text>
</comment>
<gene>
    <name evidence="1" type="ORF">PSON_ATCC_30995.1.T0430209</name>
</gene>
<accession>A0A8S1N061</accession>
<dbReference type="OrthoDB" id="10552072at2759"/>
<dbReference type="Proteomes" id="UP000692954">
    <property type="component" value="Unassembled WGS sequence"/>
</dbReference>
<protein>
    <submittedName>
        <fullName evidence="1">Uncharacterized protein</fullName>
    </submittedName>
</protein>
<keyword evidence="2" id="KW-1185">Reference proteome</keyword>
<proteinExistence type="predicted"/>
<evidence type="ECO:0000313" key="2">
    <source>
        <dbReference type="Proteomes" id="UP000692954"/>
    </source>
</evidence>
<organism evidence="1 2">
    <name type="scientific">Paramecium sonneborni</name>
    <dbReference type="NCBI Taxonomy" id="65129"/>
    <lineage>
        <taxon>Eukaryota</taxon>
        <taxon>Sar</taxon>
        <taxon>Alveolata</taxon>
        <taxon>Ciliophora</taxon>
        <taxon>Intramacronucleata</taxon>
        <taxon>Oligohymenophorea</taxon>
        <taxon>Peniculida</taxon>
        <taxon>Parameciidae</taxon>
        <taxon>Paramecium</taxon>
    </lineage>
</organism>